<dbReference type="AlphaFoldDB" id="A0A8J2J0Z3"/>
<gene>
    <name evidence="2" type="ORF">FEQUK3_LOCUS10056</name>
</gene>
<evidence type="ECO:0000313" key="3">
    <source>
        <dbReference type="Proteomes" id="UP000693738"/>
    </source>
</evidence>
<dbReference type="Pfam" id="PF12697">
    <property type="entry name" value="Abhydrolase_6"/>
    <property type="match status" value="1"/>
</dbReference>
<organism evidence="2 3">
    <name type="scientific">Fusarium equiseti</name>
    <name type="common">Fusarium scirpi</name>
    <dbReference type="NCBI Taxonomy" id="61235"/>
    <lineage>
        <taxon>Eukaryota</taxon>
        <taxon>Fungi</taxon>
        <taxon>Dikarya</taxon>
        <taxon>Ascomycota</taxon>
        <taxon>Pezizomycotina</taxon>
        <taxon>Sordariomycetes</taxon>
        <taxon>Hypocreomycetidae</taxon>
        <taxon>Hypocreales</taxon>
        <taxon>Nectriaceae</taxon>
        <taxon>Fusarium</taxon>
        <taxon>Fusarium incarnatum-equiseti species complex</taxon>
    </lineage>
</organism>
<protein>
    <recommendedName>
        <fullName evidence="1">AB hydrolase-1 domain-containing protein</fullName>
    </recommendedName>
</protein>
<evidence type="ECO:0000313" key="2">
    <source>
        <dbReference type="EMBL" id="CAG7564347.1"/>
    </source>
</evidence>
<feature type="domain" description="AB hydrolase-1" evidence="1">
    <location>
        <begin position="4"/>
        <end position="236"/>
    </location>
</feature>
<dbReference type="PANTHER" id="PTHR37017:SF13">
    <property type="entry name" value="AB HYDROLASE-1 DOMAIN-CONTAINING PROTEIN"/>
    <property type="match status" value="1"/>
</dbReference>
<name>A0A8J2J0Z3_FUSEQ</name>
<dbReference type="EMBL" id="CAJSTJ010000165">
    <property type="protein sequence ID" value="CAG7564347.1"/>
    <property type="molecule type" value="Genomic_DNA"/>
</dbReference>
<dbReference type="Proteomes" id="UP000693738">
    <property type="component" value="Unassembled WGS sequence"/>
</dbReference>
<dbReference type="PANTHER" id="PTHR37017">
    <property type="entry name" value="AB HYDROLASE-1 DOMAIN-CONTAINING PROTEIN-RELATED"/>
    <property type="match status" value="1"/>
</dbReference>
<reference evidence="2" key="1">
    <citation type="submission" date="2021-05" db="EMBL/GenBank/DDBJ databases">
        <authorList>
            <person name="Khan N."/>
        </authorList>
    </citation>
    <scope>NUCLEOTIDE SEQUENCE</scope>
</reference>
<dbReference type="InterPro" id="IPR052897">
    <property type="entry name" value="Sec-Metab_Biosynth_Hydrolase"/>
</dbReference>
<proteinExistence type="predicted"/>
<evidence type="ECO:0000259" key="1">
    <source>
        <dbReference type="Pfam" id="PF12697"/>
    </source>
</evidence>
<sequence length="245" mass="26624">MATVVIIPGSFATPTLYEPLTQSLARDGVQSQVVDLPSVGRKEGKEPATMTDDVNEISSMVEKLLDEDKDVVLLAHSYGGVPATQCLEKLSQKARQAEGKKCGVSKIIYLAGVALPVGGSVMSLLQPPEFLIIEDDYMTLTPESAPFVYSDSPAEEALRLAKQLPQHSTASYKEALTYPGYQDAEVHYIICEEDKLVFTEYQYGMMELLKGMTSGEVGVHKIKSGHTPNLTQPDTVSGIVKNILD</sequence>
<accession>A0A8J2J0Z3</accession>
<comment type="caution">
    <text evidence="2">The sequence shown here is derived from an EMBL/GenBank/DDBJ whole genome shotgun (WGS) entry which is preliminary data.</text>
</comment>
<dbReference type="InterPro" id="IPR000073">
    <property type="entry name" value="AB_hydrolase_1"/>
</dbReference>